<dbReference type="GO" id="GO:0000793">
    <property type="term" value="C:condensed chromosome"/>
    <property type="evidence" value="ECO:0007669"/>
    <property type="project" value="TreeGrafter"/>
</dbReference>
<dbReference type="SUPFAM" id="SSF47798">
    <property type="entry name" value="Barrier-to-autointegration factor, BAF"/>
    <property type="match status" value="1"/>
</dbReference>
<sequence length="89" mass="10070">MSTTKKFESFINEPMGEKHVIEVPGVGKKTAEKLGSDGIEKAYQLQGQYLLQGKNESEFNDMLQDKYRMNTKNAGQCTDSISQYTNRNT</sequence>
<dbReference type="GO" id="GO:0005634">
    <property type="term" value="C:nucleus"/>
    <property type="evidence" value="ECO:0007669"/>
    <property type="project" value="UniProtKB-SubCell"/>
</dbReference>
<dbReference type="STRING" id="174720.A0A0N5BU16"/>
<proteinExistence type="predicted"/>
<dbReference type="Pfam" id="PF02961">
    <property type="entry name" value="SAM_BAF"/>
    <property type="match status" value="1"/>
</dbReference>
<dbReference type="PANTHER" id="PTHR47507">
    <property type="entry name" value="BARRIER TO AUTOINTEGRATION FACTOR 2"/>
    <property type="match status" value="1"/>
</dbReference>
<organism evidence="3 4">
    <name type="scientific">Strongyloides papillosus</name>
    <name type="common">Intestinal threadworm</name>
    <dbReference type="NCBI Taxonomy" id="174720"/>
    <lineage>
        <taxon>Eukaryota</taxon>
        <taxon>Metazoa</taxon>
        <taxon>Ecdysozoa</taxon>
        <taxon>Nematoda</taxon>
        <taxon>Chromadorea</taxon>
        <taxon>Rhabditida</taxon>
        <taxon>Tylenchina</taxon>
        <taxon>Panagrolaimomorpha</taxon>
        <taxon>Strongyloidoidea</taxon>
        <taxon>Strongyloididae</taxon>
        <taxon>Strongyloides</taxon>
    </lineage>
</organism>
<evidence type="ECO:0000256" key="2">
    <source>
        <dbReference type="ARBA" id="ARBA00023242"/>
    </source>
</evidence>
<reference evidence="4" key="1">
    <citation type="submission" date="2017-02" db="UniProtKB">
        <authorList>
            <consortium name="WormBaseParasite"/>
        </authorList>
    </citation>
    <scope>IDENTIFICATION</scope>
</reference>
<dbReference type="Proteomes" id="UP000046392">
    <property type="component" value="Unplaced"/>
</dbReference>
<dbReference type="GO" id="GO:0003677">
    <property type="term" value="F:DNA binding"/>
    <property type="evidence" value="ECO:0007669"/>
    <property type="project" value="InterPro"/>
</dbReference>
<name>A0A0N5BU16_STREA</name>
<evidence type="ECO:0000256" key="1">
    <source>
        <dbReference type="ARBA" id="ARBA00004123"/>
    </source>
</evidence>
<dbReference type="Gene3D" id="1.10.150.40">
    <property type="entry name" value="Barrier-to-autointegration factor, BAF"/>
    <property type="match status" value="1"/>
</dbReference>
<dbReference type="GO" id="GO:0051276">
    <property type="term" value="P:chromosome organization"/>
    <property type="evidence" value="ECO:0007669"/>
    <property type="project" value="TreeGrafter"/>
</dbReference>
<protein>
    <submittedName>
        <fullName evidence="4">Barrier to autointegration factor</fullName>
    </submittedName>
</protein>
<comment type="subcellular location">
    <subcellularLocation>
        <location evidence="1">Nucleus</location>
    </subcellularLocation>
</comment>
<evidence type="ECO:0000313" key="3">
    <source>
        <dbReference type="Proteomes" id="UP000046392"/>
    </source>
</evidence>
<dbReference type="SMART" id="SM01023">
    <property type="entry name" value="BAF"/>
    <property type="match status" value="1"/>
</dbReference>
<dbReference type="PANTHER" id="PTHR47507:SF6">
    <property type="entry name" value="BARRIER-TO-AUTOINTEGRATION FACTOR"/>
    <property type="match status" value="1"/>
</dbReference>
<dbReference type="InterPro" id="IPR051387">
    <property type="entry name" value="BAF"/>
</dbReference>
<keyword evidence="3" id="KW-1185">Reference proteome</keyword>
<dbReference type="AlphaFoldDB" id="A0A0N5BU16"/>
<dbReference type="WBParaSite" id="SPAL_0000934000.1">
    <property type="protein sequence ID" value="SPAL_0000934000.1"/>
    <property type="gene ID" value="SPAL_0000934000"/>
</dbReference>
<dbReference type="InterPro" id="IPR036617">
    <property type="entry name" value="BAF_sf"/>
</dbReference>
<accession>A0A0N5BU16</accession>
<evidence type="ECO:0000313" key="4">
    <source>
        <dbReference type="WBParaSite" id="SPAL_0000934000.1"/>
    </source>
</evidence>
<dbReference type="InterPro" id="IPR004122">
    <property type="entry name" value="BAF_prot"/>
</dbReference>
<keyword evidence="2" id="KW-0539">Nucleus</keyword>